<sequence>MSAMVVVGAVWLALAVGFALLLGSSIRLADARQTATNAARNFVVDGNPFAAPLPAPPSVDTAGAPALLLAPRTGRSVRQG</sequence>
<reference evidence="1 2" key="1">
    <citation type="submission" date="2019-02" db="EMBL/GenBank/DDBJ databases">
        <title>Sequencing the genomes of 1000 actinobacteria strains.</title>
        <authorList>
            <person name="Klenk H.-P."/>
        </authorList>
    </citation>
    <scope>NUCLEOTIDE SEQUENCE [LARGE SCALE GENOMIC DNA]</scope>
    <source>
        <strain evidence="1 2">DSM 44509</strain>
    </source>
</reference>
<dbReference type="OrthoDB" id="9998407at2"/>
<evidence type="ECO:0000313" key="1">
    <source>
        <dbReference type="EMBL" id="RZU34115.1"/>
    </source>
</evidence>
<evidence type="ECO:0000313" key="2">
    <source>
        <dbReference type="Proteomes" id="UP000292507"/>
    </source>
</evidence>
<comment type="caution">
    <text evidence="1">The sequence shown here is derived from an EMBL/GenBank/DDBJ whole genome shotgun (WGS) entry which is preliminary data.</text>
</comment>
<dbReference type="Proteomes" id="UP000292507">
    <property type="component" value="Unassembled WGS sequence"/>
</dbReference>
<dbReference type="AlphaFoldDB" id="A0A4Q7YD19"/>
<gene>
    <name evidence="1" type="ORF">BKA19_3870</name>
</gene>
<dbReference type="EMBL" id="SHKV01000001">
    <property type="protein sequence ID" value="RZU34115.1"/>
    <property type="molecule type" value="Genomic_DNA"/>
</dbReference>
<accession>A0A4Q7YD19</accession>
<dbReference type="RefSeq" id="WP_130504313.1">
    <property type="nucleotide sequence ID" value="NZ_POQT01000003.1"/>
</dbReference>
<keyword evidence="2" id="KW-1185">Reference proteome</keyword>
<proteinExistence type="predicted"/>
<organism evidence="1 2">
    <name type="scientific">Blastococcus saxobsidens</name>
    <dbReference type="NCBI Taxonomy" id="138336"/>
    <lineage>
        <taxon>Bacteria</taxon>
        <taxon>Bacillati</taxon>
        <taxon>Actinomycetota</taxon>
        <taxon>Actinomycetes</taxon>
        <taxon>Geodermatophilales</taxon>
        <taxon>Geodermatophilaceae</taxon>
        <taxon>Blastococcus</taxon>
    </lineage>
</organism>
<name>A0A4Q7YD19_9ACTN</name>
<protein>
    <submittedName>
        <fullName evidence="1">Uncharacterized protein</fullName>
    </submittedName>
</protein>